<comment type="cofactor">
    <cofactor evidence="1">
        <name>Mg(2+)</name>
        <dbReference type="ChEBI" id="CHEBI:18420"/>
    </cofactor>
</comment>
<dbReference type="RefSeq" id="WP_178258529.1">
    <property type="nucleotide sequence ID" value="NZ_VUMD01000005.1"/>
</dbReference>
<accession>A0A7X2NKD7</accession>
<evidence type="ECO:0000256" key="4">
    <source>
        <dbReference type="ARBA" id="ARBA00022598"/>
    </source>
</evidence>
<dbReference type="PANTHER" id="PTHR11136:SF0">
    <property type="entry name" value="DIHYDROFOLATE SYNTHETASE-RELATED"/>
    <property type="match status" value="1"/>
</dbReference>
<keyword evidence="15" id="KW-1185">Reference proteome</keyword>
<dbReference type="GO" id="GO:0004326">
    <property type="term" value="F:tetrahydrofolylpolyglutamate synthase activity"/>
    <property type="evidence" value="ECO:0007669"/>
    <property type="project" value="UniProtKB-EC"/>
</dbReference>
<sequence>MTYKEARVYLEKVSKYGSVLGLDTIRNLLKRLGNPERDLSFIHIAGTNGKGSVLAYISNILSEAGYRTGRYISPTVLSYLERIQVDGRWIEEQEFAEVIGEVRKAAVSMEADGEAGPTVFEAETAAAFLYFKKRECDIVVLETGLGGCLDATNVVERTVAAVFTSISRDHMEFLGDTLEEIARQKAGIMKKGCVAVTAEQQPEAMTVLKEKAQRLDCPLYVADIRQAEVEAEGFEGLRLSFGRWKNIEIPLAGSFQIINSVTALETVEALKDAGYGISEAAVRRGFSKTVWLGRFTCISKSPLFIVDGAHNEAAALRLRESLLEYFPGKQLVFVMGVFKDKEYKRIAEIMGPLAERIYTVSLPDQKRTLKADALKEELRPYCRLTEAADTVPEAVEKALGAVSQDGVAVAFGSLSYLGQVMELVAAGAVEGAAEPFCFATNGPINEEGPTAVKRGRKE</sequence>
<feature type="domain" description="Mur ligase C-terminal" evidence="12">
    <location>
        <begin position="293"/>
        <end position="413"/>
    </location>
</feature>
<evidence type="ECO:0000256" key="10">
    <source>
        <dbReference type="ARBA" id="ARBA00047493"/>
    </source>
</evidence>
<name>A0A7X2NKD7_9CLOT</name>
<evidence type="ECO:0000256" key="11">
    <source>
        <dbReference type="PIRNR" id="PIRNR001563"/>
    </source>
</evidence>
<dbReference type="GO" id="GO:0005737">
    <property type="term" value="C:cytoplasm"/>
    <property type="evidence" value="ECO:0007669"/>
    <property type="project" value="TreeGrafter"/>
</dbReference>
<dbReference type="SUPFAM" id="SSF53623">
    <property type="entry name" value="MurD-like peptide ligases, catalytic domain"/>
    <property type="match status" value="1"/>
</dbReference>
<keyword evidence="8" id="KW-0460">Magnesium</keyword>
<dbReference type="Proteomes" id="UP000429958">
    <property type="component" value="Unassembled WGS sequence"/>
</dbReference>
<evidence type="ECO:0000256" key="8">
    <source>
        <dbReference type="ARBA" id="ARBA00022842"/>
    </source>
</evidence>
<evidence type="ECO:0000256" key="2">
    <source>
        <dbReference type="ARBA" id="ARBA00008276"/>
    </source>
</evidence>
<dbReference type="InterPro" id="IPR018109">
    <property type="entry name" value="Folylpolyglutamate_synth_CS"/>
</dbReference>
<dbReference type="GO" id="GO:0005524">
    <property type="term" value="F:ATP binding"/>
    <property type="evidence" value="ECO:0007669"/>
    <property type="project" value="UniProtKB-KW"/>
</dbReference>
<dbReference type="EMBL" id="VUMD01000005">
    <property type="protein sequence ID" value="MSS36305.1"/>
    <property type="molecule type" value="Genomic_DNA"/>
</dbReference>
<evidence type="ECO:0000256" key="7">
    <source>
        <dbReference type="ARBA" id="ARBA00022840"/>
    </source>
</evidence>
<keyword evidence="7 11" id="KW-0067">ATP-binding</keyword>
<dbReference type="EC" id="6.3.2.17" evidence="3"/>
<evidence type="ECO:0000259" key="12">
    <source>
        <dbReference type="Pfam" id="PF02875"/>
    </source>
</evidence>
<evidence type="ECO:0000259" key="13">
    <source>
        <dbReference type="Pfam" id="PF08245"/>
    </source>
</evidence>
<keyword evidence="6 11" id="KW-0547">Nucleotide-binding</keyword>
<reference evidence="14 15" key="1">
    <citation type="submission" date="2019-08" db="EMBL/GenBank/DDBJ databases">
        <title>In-depth cultivation of the pig gut microbiome towards novel bacterial diversity and tailored functional studies.</title>
        <authorList>
            <person name="Wylensek D."/>
            <person name="Hitch T.C.A."/>
            <person name="Clavel T."/>
        </authorList>
    </citation>
    <scope>NUCLEOTIDE SEQUENCE [LARGE SCALE GENOMIC DNA]</scope>
    <source>
        <strain evidence="14 15">WCA-389-WT-23D1</strain>
    </source>
</reference>
<evidence type="ECO:0000256" key="1">
    <source>
        <dbReference type="ARBA" id="ARBA00001946"/>
    </source>
</evidence>
<evidence type="ECO:0000256" key="9">
    <source>
        <dbReference type="ARBA" id="ARBA00030592"/>
    </source>
</evidence>
<dbReference type="GO" id="GO:0008841">
    <property type="term" value="F:dihydrofolate synthase activity"/>
    <property type="evidence" value="ECO:0007669"/>
    <property type="project" value="TreeGrafter"/>
</dbReference>
<feature type="domain" description="Mur ligase central" evidence="13">
    <location>
        <begin position="44"/>
        <end position="265"/>
    </location>
</feature>
<dbReference type="PANTHER" id="PTHR11136">
    <property type="entry name" value="FOLYLPOLYGLUTAMATE SYNTHASE-RELATED"/>
    <property type="match status" value="1"/>
</dbReference>
<dbReference type="InterPro" id="IPR004101">
    <property type="entry name" value="Mur_ligase_C"/>
</dbReference>
<gene>
    <name evidence="14" type="ORF">FYJ39_06920</name>
</gene>
<comment type="caution">
    <text evidence="14">The sequence shown here is derived from an EMBL/GenBank/DDBJ whole genome shotgun (WGS) entry which is preliminary data.</text>
</comment>
<keyword evidence="5" id="KW-0479">Metal-binding</keyword>
<comment type="similarity">
    <text evidence="2 11">Belongs to the folylpolyglutamate synthase family.</text>
</comment>
<dbReference type="Pfam" id="PF02875">
    <property type="entry name" value="Mur_ligase_C"/>
    <property type="match status" value="1"/>
</dbReference>
<dbReference type="InterPro" id="IPR013221">
    <property type="entry name" value="Mur_ligase_cen"/>
</dbReference>
<comment type="catalytic activity">
    <reaction evidence="10">
        <text>(6S)-5,6,7,8-tetrahydrofolyl-(gamma-L-Glu)(n) + L-glutamate + ATP = (6S)-5,6,7,8-tetrahydrofolyl-(gamma-L-Glu)(n+1) + ADP + phosphate + H(+)</text>
        <dbReference type="Rhea" id="RHEA:10580"/>
        <dbReference type="Rhea" id="RHEA-COMP:14738"/>
        <dbReference type="Rhea" id="RHEA-COMP:14740"/>
        <dbReference type="ChEBI" id="CHEBI:15378"/>
        <dbReference type="ChEBI" id="CHEBI:29985"/>
        <dbReference type="ChEBI" id="CHEBI:30616"/>
        <dbReference type="ChEBI" id="CHEBI:43474"/>
        <dbReference type="ChEBI" id="CHEBI:141005"/>
        <dbReference type="ChEBI" id="CHEBI:456216"/>
        <dbReference type="EC" id="6.3.2.17"/>
    </reaction>
</comment>
<dbReference type="InterPro" id="IPR036565">
    <property type="entry name" value="Mur-like_cat_sf"/>
</dbReference>
<proteinExistence type="inferred from homology"/>
<organism evidence="14 15">
    <name type="scientific">Clostridium porci</name>
    <dbReference type="NCBI Taxonomy" id="2605778"/>
    <lineage>
        <taxon>Bacteria</taxon>
        <taxon>Bacillati</taxon>
        <taxon>Bacillota</taxon>
        <taxon>Clostridia</taxon>
        <taxon>Eubacteriales</taxon>
        <taxon>Clostridiaceae</taxon>
        <taxon>Clostridium</taxon>
    </lineage>
</organism>
<dbReference type="NCBIfam" id="TIGR01499">
    <property type="entry name" value="folC"/>
    <property type="match status" value="1"/>
</dbReference>
<evidence type="ECO:0000313" key="15">
    <source>
        <dbReference type="Proteomes" id="UP000429958"/>
    </source>
</evidence>
<dbReference type="Gene3D" id="3.40.1190.10">
    <property type="entry name" value="Mur-like, catalytic domain"/>
    <property type="match status" value="1"/>
</dbReference>
<evidence type="ECO:0000256" key="5">
    <source>
        <dbReference type="ARBA" id="ARBA00022723"/>
    </source>
</evidence>
<dbReference type="FunFam" id="3.40.1190.10:FF:000011">
    <property type="entry name" value="Folylpolyglutamate synthase/dihydrofolate synthase"/>
    <property type="match status" value="1"/>
</dbReference>
<dbReference type="Pfam" id="PF08245">
    <property type="entry name" value="Mur_ligase_M"/>
    <property type="match status" value="1"/>
</dbReference>
<dbReference type="InterPro" id="IPR001645">
    <property type="entry name" value="Folylpolyglutamate_synth"/>
</dbReference>
<dbReference type="PROSITE" id="PS01011">
    <property type="entry name" value="FOLYLPOLYGLU_SYNT_1"/>
    <property type="match status" value="1"/>
</dbReference>
<dbReference type="GO" id="GO:0046872">
    <property type="term" value="F:metal ion binding"/>
    <property type="evidence" value="ECO:0007669"/>
    <property type="project" value="UniProtKB-KW"/>
</dbReference>
<dbReference type="InterPro" id="IPR036615">
    <property type="entry name" value="Mur_ligase_C_dom_sf"/>
</dbReference>
<dbReference type="Gene3D" id="3.90.190.20">
    <property type="entry name" value="Mur ligase, C-terminal domain"/>
    <property type="match status" value="1"/>
</dbReference>
<dbReference type="SUPFAM" id="SSF53244">
    <property type="entry name" value="MurD-like peptide ligases, peptide-binding domain"/>
    <property type="match status" value="1"/>
</dbReference>
<dbReference type="PIRSF" id="PIRSF001563">
    <property type="entry name" value="Folylpolyglu_synth"/>
    <property type="match status" value="1"/>
</dbReference>
<evidence type="ECO:0000313" key="14">
    <source>
        <dbReference type="EMBL" id="MSS36305.1"/>
    </source>
</evidence>
<keyword evidence="4 11" id="KW-0436">Ligase</keyword>
<evidence type="ECO:0000256" key="6">
    <source>
        <dbReference type="ARBA" id="ARBA00022741"/>
    </source>
</evidence>
<dbReference type="AlphaFoldDB" id="A0A7X2NKD7"/>
<protein>
    <recommendedName>
        <fullName evidence="3">tetrahydrofolate synthase</fullName>
        <ecNumber evidence="3">6.3.2.17</ecNumber>
    </recommendedName>
    <alternativeName>
        <fullName evidence="9">Tetrahydrofolylpolyglutamate synthase</fullName>
    </alternativeName>
</protein>
<dbReference type="PROSITE" id="PS01012">
    <property type="entry name" value="FOLYLPOLYGLU_SYNT_2"/>
    <property type="match status" value="1"/>
</dbReference>
<evidence type="ECO:0000256" key="3">
    <source>
        <dbReference type="ARBA" id="ARBA00013025"/>
    </source>
</evidence>